<organism evidence="7 8">
    <name type="scientific">Alteromonas oceani</name>
    <dbReference type="NCBI Taxonomy" id="2071609"/>
    <lineage>
        <taxon>Bacteria</taxon>
        <taxon>Pseudomonadati</taxon>
        <taxon>Pseudomonadota</taxon>
        <taxon>Gammaproteobacteria</taxon>
        <taxon>Alteromonadales</taxon>
        <taxon>Alteromonadaceae</taxon>
        <taxon>Alteromonas/Salinimonas group</taxon>
        <taxon>Alteromonas</taxon>
    </lineage>
</organism>
<gene>
    <name evidence="7" type="ORF">ACFOEW_12830</name>
</gene>
<keyword evidence="4" id="KW-0378">Hydrolase</keyword>
<evidence type="ECO:0000256" key="3">
    <source>
        <dbReference type="ARBA" id="ARBA00022763"/>
    </source>
</evidence>
<evidence type="ECO:0000256" key="5">
    <source>
        <dbReference type="ARBA" id="ARBA00023204"/>
    </source>
</evidence>
<reference evidence="8" key="1">
    <citation type="journal article" date="2019" name="Int. J. Syst. Evol. Microbiol.">
        <title>The Global Catalogue of Microorganisms (GCM) 10K type strain sequencing project: providing services to taxonomists for standard genome sequencing and annotation.</title>
        <authorList>
            <consortium name="The Broad Institute Genomics Platform"/>
            <consortium name="The Broad Institute Genome Sequencing Center for Infectious Disease"/>
            <person name="Wu L."/>
            <person name="Ma J."/>
        </authorList>
    </citation>
    <scope>NUCLEOTIDE SEQUENCE [LARGE SCALE GENOMIC DNA]</scope>
    <source>
        <strain evidence="8">KCTC 52449</strain>
    </source>
</reference>
<evidence type="ECO:0000256" key="2">
    <source>
        <dbReference type="ARBA" id="ARBA00022759"/>
    </source>
</evidence>
<evidence type="ECO:0000256" key="6">
    <source>
        <dbReference type="ARBA" id="ARBA00029466"/>
    </source>
</evidence>
<proteinExistence type="inferred from homology"/>
<dbReference type="RefSeq" id="WP_123324903.1">
    <property type="nucleotide sequence ID" value="NZ_JBHRSX010000029.1"/>
</dbReference>
<dbReference type="GO" id="GO:0004519">
    <property type="term" value="F:endonuclease activity"/>
    <property type="evidence" value="ECO:0007669"/>
    <property type="project" value="UniProtKB-KW"/>
</dbReference>
<dbReference type="Gene3D" id="3.40.960.10">
    <property type="entry name" value="VSR Endonuclease"/>
    <property type="match status" value="1"/>
</dbReference>
<dbReference type="InterPro" id="IPR011335">
    <property type="entry name" value="Restrct_endonuc-II-like"/>
</dbReference>
<sequence>MTDVHSPKVRSKNMRAIKARNTKPEIKVRKGLHRLGFRYTCNKTNLPGKPDLYFKKYKSVILINGCFWHGHNCDLFHWPSAKREFWVKKITDTQERDMRKINELLDRNIKVLLIWECSLKRKEQLANAIEMSANWLKNQNNIFSVIDKEGLHNVREIDRYFRRSRSKVPDGS</sequence>
<protein>
    <submittedName>
        <fullName evidence="7">Very short patch repair endonuclease</fullName>
    </submittedName>
</protein>
<dbReference type="CDD" id="cd00221">
    <property type="entry name" value="Vsr"/>
    <property type="match status" value="1"/>
</dbReference>
<keyword evidence="3" id="KW-0227">DNA damage</keyword>
<name>A0ABV7K058_9ALTE</name>
<dbReference type="InterPro" id="IPR004603">
    <property type="entry name" value="DNA_mismatch_endonuc_vsr"/>
</dbReference>
<keyword evidence="2 7" id="KW-0255">Endonuclease</keyword>
<dbReference type="Proteomes" id="UP001595477">
    <property type="component" value="Unassembled WGS sequence"/>
</dbReference>
<dbReference type="EMBL" id="JBHRSX010000029">
    <property type="protein sequence ID" value="MFC3202697.1"/>
    <property type="molecule type" value="Genomic_DNA"/>
</dbReference>
<evidence type="ECO:0000256" key="4">
    <source>
        <dbReference type="ARBA" id="ARBA00022801"/>
    </source>
</evidence>
<keyword evidence="1" id="KW-0540">Nuclease</keyword>
<comment type="similarity">
    <text evidence="6">Belongs to the Vsr family.</text>
</comment>
<keyword evidence="5" id="KW-0234">DNA repair</keyword>
<evidence type="ECO:0000313" key="7">
    <source>
        <dbReference type="EMBL" id="MFC3202697.1"/>
    </source>
</evidence>
<evidence type="ECO:0000313" key="8">
    <source>
        <dbReference type="Proteomes" id="UP001595477"/>
    </source>
</evidence>
<dbReference type="NCBIfam" id="TIGR00632">
    <property type="entry name" value="vsr"/>
    <property type="match status" value="1"/>
</dbReference>
<comment type="caution">
    <text evidence="7">The sequence shown here is derived from an EMBL/GenBank/DDBJ whole genome shotgun (WGS) entry which is preliminary data.</text>
</comment>
<accession>A0ABV7K058</accession>
<keyword evidence="8" id="KW-1185">Reference proteome</keyword>
<dbReference type="Pfam" id="PF03852">
    <property type="entry name" value="Vsr"/>
    <property type="match status" value="1"/>
</dbReference>
<dbReference type="SUPFAM" id="SSF52980">
    <property type="entry name" value="Restriction endonuclease-like"/>
    <property type="match status" value="1"/>
</dbReference>
<evidence type="ECO:0000256" key="1">
    <source>
        <dbReference type="ARBA" id="ARBA00022722"/>
    </source>
</evidence>